<dbReference type="Proteomes" id="UP001642484">
    <property type="component" value="Unassembled WGS sequence"/>
</dbReference>
<dbReference type="SUPFAM" id="SSF54980">
    <property type="entry name" value="EF-G C-terminal domain-like"/>
    <property type="match status" value="2"/>
</dbReference>
<dbReference type="Gene3D" id="2.30.30.40">
    <property type="entry name" value="SH3 Domains"/>
    <property type="match status" value="1"/>
</dbReference>
<dbReference type="Gene3D" id="3.30.70.870">
    <property type="entry name" value="Elongation Factor G (Translational Gtpase), domain 3"/>
    <property type="match status" value="1"/>
</dbReference>
<sequence>MDSRQDEQEREITMKSSSIALRWLSPKNEAFLVNLIDSPGHVDFTSEVSTAARLADGALVVVDCVEGVEAQTRTVLRQAYRDRVKSCLFLNKVDRLIYELKLSPMDIHLRLLRIVEQINAANQQLFSEEVMAGAATSRPRKGSGEALDAVDLSEELDFDDEDRWRYSPELGNVAFGSAVHGWAFRLDTFATMWAEKLKAKPQNLQRVLWGDWTYRPKDKKAVMRSSDSQANTMFASLVMKPICDFYDSVYMDLDRERLKGMRKQIKAWDDVDFDKLTAGPAATKELASRWLPFADSVLRMVSELPSPAEAAPQRLPVLCPKWFTPKAIDHPVARDLQLSDPNGSCVVYLAKFLAADLENLVLTGTRDTPKGEQDVDFVGICRVFSGTLRPGLEVHMQPDPSRVLRVQRIFLLMGRFLQEVTEAPSGSIVAIALEGESSELGVERCLTLCEDSDGPSFETPYSNQAFAIVRVSIEPEDVANLKALERGLRLLHRADPSVSVEAMVTGENVLGCCGDEHLKRCLNDLEKLYARNIKLLVTPPLVAVRESFAKSVERPEFKVASLFLPIWMSHLHDASTEAPQAAGSMMSIPSDDDTVTSDAGPAATLTERWNMSQSGVMSVWTANRKACVRLSAIALPDEVLAWMDEHAEALESVVHRQQASIELVGSSDGSLMGCLAEVEQQFRQLQEQSDPSFQVCNDEEISLCGMSVDRGSRTLLLDGSGSGWRLRDAYDTAFGLLRADEGGVPEWMRPHLLAGFGQASTAGPLCEEPLRGVAFLVHGASGSFREDEDAAALAANPFGPMSGQVMVATKDACRYCLLRKGFSRISEAMLSVDLNCEQHMLGKVYAVLSKRRAKVQGEVLREGTSIFYVHAYLPLANSFDLAKQLRQAASGHVSFHVAFSHWELSEEDPFQSMSSPEDLEEMGDQPPPPNTARKLVDDIRKRKGLPTDEKVVKDATKQRTEEVDGLLQLIADVRGESLEVDPVALNEVRIFLQEHEAESAKSATHLVLESYPDWWVRKKRAPPGLDIQGADALEELYRHVGFMHSLGVPMTLAERRTAQGFRFFQDLEAWGSREAAPLAETLFGPDSALTRLIGTVVGEVFPSHGGFLDVAVYNATGLSQTKGVRKLSLRLVWPGILTDADRALRVRDLLVNRLVTASAEGGALAELEAELKKSNASNGWHSFMGDAAYSSRAVVRMPLCDRVAPLPLRGPEKRPFNPVGVLRYSFSGEKMTVEWLCKEADLESAEWMKIGCLRQEGEVQLSDWRMPAYHGPQLLPLSATRTGRVKVRTTAGSDGPSIGGGLRLRKASERAGQLQVVERSFSCSPQEFAEKMEQQLGKASLEPDGAQVWQQPSSDARIVMYGEDKCVKVFGRPNQVRSLVVIIAPHTEARLQHLGVDENGTNGYHKEDKKPSEAFAPANGGPEEPVEAVTVERRRASQQFEPMGQGELGLTKGDVVLVLLDPQAGHAEDTDRWVYGKKEDSSELGWFPLSHTVLEKEDHRGEELEGGH</sequence>
<dbReference type="CDD" id="cd04096">
    <property type="entry name" value="eEF2_snRNP_like_C"/>
    <property type="match status" value="1"/>
</dbReference>
<dbReference type="InterPro" id="IPR001452">
    <property type="entry name" value="SH3_domain"/>
</dbReference>
<evidence type="ECO:0008006" key="8">
    <source>
        <dbReference type="Google" id="ProtNLM"/>
    </source>
</evidence>
<organism evidence="6 7">
    <name type="scientific">Durusdinium trenchii</name>
    <dbReference type="NCBI Taxonomy" id="1381693"/>
    <lineage>
        <taxon>Eukaryota</taxon>
        <taxon>Sar</taxon>
        <taxon>Alveolata</taxon>
        <taxon>Dinophyceae</taxon>
        <taxon>Suessiales</taxon>
        <taxon>Symbiodiniaceae</taxon>
        <taxon>Durusdinium</taxon>
    </lineage>
</organism>
<dbReference type="InterPro" id="IPR000795">
    <property type="entry name" value="T_Tr_GTP-bd_dom"/>
</dbReference>
<dbReference type="Pfam" id="PF00679">
    <property type="entry name" value="EFG_C"/>
    <property type="match status" value="1"/>
</dbReference>
<dbReference type="PROSITE" id="PS51722">
    <property type="entry name" value="G_TR_2"/>
    <property type="match status" value="1"/>
</dbReference>
<dbReference type="Pfam" id="PF00009">
    <property type="entry name" value="GTP_EFTU"/>
    <property type="match status" value="1"/>
</dbReference>
<feature type="region of interest" description="Disordered" evidence="3">
    <location>
        <begin position="1397"/>
        <end position="1424"/>
    </location>
</feature>
<accession>A0ABP0NRJ0</accession>
<feature type="region of interest" description="Disordered" evidence="3">
    <location>
        <begin position="909"/>
        <end position="933"/>
    </location>
</feature>
<comment type="caution">
    <text evidence="6">The sequence shown here is derived from an EMBL/GenBank/DDBJ whole genome shotgun (WGS) entry which is preliminary data.</text>
</comment>
<dbReference type="PROSITE" id="PS50002">
    <property type="entry name" value="SH3"/>
    <property type="match status" value="1"/>
</dbReference>
<dbReference type="EMBL" id="CAXAMN010022073">
    <property type="protein sequence ID" value="CAK9066179.1"/>
    <property type="molecule type" value="Genomic_DNA"/>
</dbReference>
<evidence type="ECO:0000259" key="4">
    <source>
        <dbReference type="PROSITE" id="PS50002"/>
    </source>
</evidence>
<dbReference type="InterPro" id="IPR000640">
    <property type="entry name" value="EFG_V-like"/>
</dbReference>
<evidence type="ECO:0000313" key="7">
    <source>
        <dbReference type="Proteomes" id="UP001642484"/>
    </source>
</evidence>
<dbReference type="SUPFAM" id="SSF52540">
    <property type="entry name" value="P-loop containing nucleoside triphosphate hydrolases"/>
    <property type="match status" value="1"/>
</dbReference>
<dbReference type="Gene3D" id="3.40.50.300">
    <property type="entry name" value="P-loop containing nucleotide triphosphate hydrolases"/>
    <property type="match status" value="1"/>
</dbReference>
<evidence type="ECO:0000259" key="5">
    <source>
        <dbReference type="PROSITE" id="PS51722"/>
    </source>
</evidence>
<dbReference type="Gene3D" id="3.30.230.10">
    <property type="match status" value="1"/>
</dbReference>
<evidence type="ECO:0000256" key="2">
    <source>
        <dbReference type="PROSITE-ProRule" id="PRU00192"/>
    </source>
</evidence>
<reference evidence="6 7" key="1">
    <citation type="submission" date="2024-02" db="EMBL/GenBank/DDBJ databases">
        <authorList>
            <person name="Chen Y."/>
            <person name="Shah S."/>
            <person name="Dougan E. K."/>
            <person name="Thang M."/>
            <person name="Chan C."/>
        </authorList>
    </citation>
    <scope>NUCLEOTIDE SEQUENCE [LARGE SCALE GENOMIC DNA]</scope>
</reference>
<feature type="domain" description="SH3" evidence="4">
    <location>
        <begin position="1429"/>
        <end position="1497"/>
    </location>
</feature>
<dbReference type="InterPro" id="IPR035647">
    <property type="entry name" value="EFG_III/V"/>
</dbReference>
<evidence type="ECO:0000313" key="6">
    <source>
        <dbReference type="EMBL" id="CAK9066179.1"/>
    </source>
</evidence>
<name>A0ABP0NRJ0_9DINO</name>
<dbReference type="InterPro" id="IPR020568">
    <property type="entry name" value="Ribosomal_Su5_D2-typ_SF"/>
</dbReference>
<dbReference type="InterPro" id="IPR027417">
    <property type="entry name" value="P-loop_NTPase"/>
</dbReference>
<dbReference type="PANTHER" id="PTHR42908:SF3">
    <property type="entry name" value="ELONGATION FACTOR-LIKE GTPASE 1"/>
    <property type="match status" value="1"/>
</dbReference>
<dbReference type="SUPFAM" id="SSF54211">
    <property type="entry name" value="Ribosomal protein S5 domain 2-like"/>
    <property type="match status" value="1"/>
</dbReference>
<dbReference type="SUPFAM" id="SSF50044">
    <property type="entry name" value="SH3-domain"/>
    <property type="match status" value="1"/>
</dbReference>
<dbReference type="InterPro" id="IPR036028">
    <property type="entry name" value="SH3-like_dom_sf"/>
</dbReference>
<gene>
    <name evidence="6" type="ORF">CCMP2556_LOCUS32493</name>
</gene>
<dbReference type="SUPFAM" id="SSF50447">
    <property type="entry name" value="Translation proteins"/>
    <property type="match status" value="1"/>
</dbReference>
<dbReference type="InterPro" id="IPR014721">
    <property type="entry name" value="Ribsml_uS5_D2-typ_fold_subgr"/>
</dbReference>
<dbReference type="SMART" id="SM00838">
    <property type="entry name" value="EFG_C"/>
    <property type="match status" value="1"/>
</dbReference>
<dbReference type="PANTHER" id="PTHR42908">
    <property type="entry name" value="TRANSLATION ELONGATION FACTOR-RELATED"/>
    <property type="match status" value="1"/>
</dbReference>
<protein>
    <recommendedName>
        <fullName evidence="8">Elongation factor Tu GTP-binding domain-containing protein 1</fullName>
    </recommendedName>
</protein>
<dbReference type="Gene3D" id="3.30.70.240">
    <property type="match status" value="1"/>
</dbReference>
<keyword evidence="1 2" id="KW-0728">SH3 domain</keyword>
<evidence type="ECO:0000256" key="1">
    <source>
        <dbReference type="ARBA" id="ARBA00022443"/>
    </source>
</evidence>
<dbReference type="InterPro" id="IPR009000">
    <property type="entry name" value="Transl_B-barrel_sf"/>
</dbReference>
<dbReference type="SMART" id="SM00326">
    <property type="entry name" value="SH3"/>
    <property type="match status" value="1"/>
</dbReference>
<dbReference type="Gene3D" id="2.40.30.10">
    <property type="entry name" value="Translation factors"/>
    <property type="match status" value="1"/>
</dbReference>
<evidence type="ECO:0000256" key="3">
    <source>
        <dbReference type="SAM" id="MobiDB-lite"/>
    </source>
</evidence>
<feature type="domain" description="Tr-type G" evidence="5">
    <location>
        <begin position="1"/>
        <end position="202"/>
    </location>
</feature>
<proteinExistence type="predicted"/>
<dbReference type="PRINTS" id="PR00315">
    <property type="entry name" value="ELONGATNFCT"/>
</dbReference>
<keyword evidence="7" id="KW-1185">Reference proteome</keyword>